<name>A0ABP0IYX9_9DINO</name>
<accession>A0ABP0IYX9</accession>
<sequence length="465" mass="49529">MGAAGTQPAQRTVDTTGPEVCAGNNANKHRVLGTADEATVLGPNNVPGVEQRQGDGPRNFVSQLAQELPRQAKPKGGFADHLPSVRRTLPNSPWRTDIPLATWVDELNPCCLSSSASAVFMNPEVETGSIWTCQICSEPRISPTISLCPTCKRPRGTELRRSYLTASELTQSVVQAVNDDAGGVAGSVRSKGREKSPAKGASSAAVAARGPKRETRRVSFDGDQVQGRTFQASQKYGVVGFPPSTGPKRNMVKPDALDKELEKGTEAQSERPLRPLLAQLQGSGGSGSRSQGDFFREPPPPVSPERLVRGPGLPLAGPPLGQGGAHGLRDGFTPAFQGNSLNAWKSGVMPSPSMEKPASERQEMQGRHARKPEPKAATGGREQEKPSEVIQETPPEVKRLRAAWGRDEARSSEHNPGVIGSASMPTLTKAKPMAVAAHADMDVEALLEEQKRRIEGLKLKLGTLA</sequence>
<evidence type="ECO:0008006" key="4">
    <source>
        <dbReference type="Google" id="ProtNLM"/>
    </source>
</evidence>
<feature type="region of interest" description="Disordered" evidence="1">
    <location>
        <begin position="183"/>
        <end position="425"/>
    </location>
</feature>
<feature type="compositionally biased region" description="Basic and acidic residues" evidence="1">
    <location>
        <begin position="395"/>
        <end position="413"/>
    </location>
</feature>
<evidence type="ECO:0000313" key="2">
    <source>
        <dbReference type="EMBL" id="CAK9007302.1"/>
    </source>
</evidence>
<feature type="compositionally biased region" description="Basic and acidic residues" evidence="1">
    <location>
        <begin position="357"/>
        <end position="374"/>
    </location>
</feature>
<organism evidence="2 3">
    <name type="scientific">Durusdinium trenchii</name>
    <dbReference type="NCBI Taxonomy" id="1381693"/>
    <lineage>
        <taxon>Eukaryota</taxon>
        <taxon>Sar</taxon>
        <taxon>Alveolata</taxon>
        <taxon>Dinophyceae</taxon>
        <taxon>Suessiales</taxon>
        <taxon>Symbiodiniaceae</taxon>
        <taxon>Durusdinium</taxon>
    </lineage>
</organism>
<protein>
    <recommendedName>
        <fullName evidence="4">RanBP2-type domain-containing protein</fullName>
    </recommendedName>
</protein>
<feature type="region of interest" description="Disordered" evidence="1">
    <location>
        <begin position="1"/>
        <end position="25"/>
    </location>
</feature>
<feature type="compositionally biased region" description="Low complexity" evidence="1">
    <location>
        <begin position="310"/>
        <end position="319"/>
    </location>
</feature>
<evidence type="ECO:0000256" key="1">
    <source>
        <dbReference type="SAM" id="MobiDB-lite"/>
    </source>
</evidence>
<feature type="compositionally biased region" description="Basic and acidic residues" evidence="1">
    <location>
        <begin position="211"/>
        <end position="220"/>
    </location>
</feature>
<feature type="compositionally biased region" description="Low complexity" evidence="1">
    <location>
        <begin position="198"/>
        <end position="209"/>
    </location>
</feature>
<keyword evidence="3" id="KW-1185">Reference proteome</keyword>
<dbReference type="EMBL" id="CAXAMN010004014">
    <property type="protein sequence ID" value="CAK9007302.1"/>
    <property type="molecule type" value="Genomic_DNA"/>
</dbReference>
<evidence type="ECO:0000313" key="3">
    <source>
        <dbReference type="Proteomes" id="UP001642484"/>
    </source>
</evidence>
<reference evidence="2 3" key="1">
    <citation type="submission" date="2024-02" db="EMBL/GenBank/DDBJ databases">
        <authorList>
            <person name="Chen Y."/>
            <person name="Shah S."/>
            <person name="Dougan E. K."/>
            <person name="Thang M."/>
            <person name="Chan C."/>
        </authorList>
    </citation>
    <scope>NUCLEOTIDE SEQUENCE [LARGE SCALE GENOMIC DNA]</scope>
</reference>
<gene>
    <name evidence="2" type="ORF">CCMP2556_LOCUS8785</name>
</gene>
<proteinExistence type="predicted"/>
<feature type="compositionally biased region" description="Basic and acidic residues" evidence="1">
    <location>
        <begin position="255"/>
        <end position="273"/>
    </location>
</feature>
<dbReference type="Proteomes" id="UP001642484">
    <property type="component" value="Unassembled WGS sequence"/>
</dbReference>
<comment type="caution">
    <text evidence="2">The sequence shown here is derived from an EMBL/GenBank/DDBJ whole genome shotgun (WGS) entry which is preliminary data.</text>
</comment>